<dbReference type="EMBL" id="JAQQAF010000008">
    <property type="protein sequence ID" value="KAJ8466775.1"/>
    <property type="molecule type" value="Genomic_DNA"/>
</dbReference>
<organism evidence="2 3">
    <name type="scientific">Ensete ventricosum</name>
    <name type="common">Abyssinian banana</name>
    <name type="synonym">Musa ensete</name>
    <dbReference type="NCBI Taxonomy" id="4639"/>
    <lineage>
        <taxon>Eukaryota</taxon>
        <taxon>Viridiplantae</taxon>
        <taxon>Streptophyta</taxon>
        <taxon>Embryophyta</taxon>
        <taxon>Tracheophyta</taxon>
        <taxon>Spermatophyta</taxon>
        <taxon>Magnoliopsida</taxon>
        <taxon>Liliopsida</taxon>
        <taxon>Zingiberales</taxon>
        <taxon>Musaceae</taxon>
        <taxon>Ensete</taxon>
    </lineage>
</organism>
<evidence type="ECO:0000256" key="1">
    <source>
        <dbReference type="SAM" id="MobiDB-lite"/>
    </source>
</evidence>
<keyword evidence="3" id="KW-1185">Reference proteome</keyword>
<evidence type="ECO:0000313" key="2">
    <source>
        <dbReference type="EMBL" id="KAJ8466775.1"/>
    </source>
</evidence>
<comment type="caution">
    <text evidence="2">The sequence shown here is derived from an EMBL/GenBank/DDBJ whole genome shotgun (WGS) entry which is preliminary data.</text>
</comment>
<feature type="region of interest" description="Disordered" evidence="1">
    <location>
        <begin position="1"/>
        <end position="24"/>
    </location>
</feature>
<name>A0AAV8QCZ0_ENSVE</name>
<evidence type="ECO:0000313" key="3">
    <source>
        <dbReference type="Proteomes" id="UP001222027"/>
    </source>
</evidence>
<reference evidence="2 3" key="1">
    <citation type="submission" date="2022-12" db="EMBL/GenBank/DDBJ databases">
        <title>Chromosome-scale assembly of the Ensete ventricosum genome.</title>
        <authorList>
            <person name="Dussert Y."/>
            <person name="Stocks J."/>
            <person name="Wendawek A."/>
            <person name="Woldeyes F."/>
            <person name="Nichols R.A."/>
            <person name="Borrell J.S."/>
        </authorList>
    </citation>
    <scope>NUCLEOTIDE SEQUENCE [LARGE SCALE GENOMIC DNA]</scope>
    <source>
        <strain evidence="3">cv. Maze</strain>
        <tissue evidence="2">Seeds</tissue>
    </source>
</reference>
<dbReference type="Proteomes" id="UP001222027">
    <property type="component" value="Unassembled WGS sequence"/>
</dbReference>
<gene>
    <name evidence="2" type="ORF">OPV22_029327</name>
</gene>
<accession>A0AAV8QCZ0</accession>
<sequence>MVASLWPKHHHQEDGLGKTLSPVGQNPCSTCFFYMLTHKVTENPLATKKTSIHSFPGTTIISITYNAMI</sequence>
<dbReference type="AlphaFoldDB" id="A0AAV8QCZ0"/>
<proteinExistence type="predicted"/>
<protein>
    <submittedName>
        <fullName evidence="2">Uncharacterized protein</fullName>
    </submittedName>
</protein>